<keyword evidence="2 5" id="KW-0812">Transmembrane</keyword>
<dbReference type="EMBL" id="FOVI01000008">
    <property type="protein sequence ID" value="SFN62000.1"/>
    <property type="molecule type" value="Genomic_DNA"/>
</dbReference>
<keyword evidence="4 5" id="KW-0472">Membrane</keyword>
<dbReference type="STRING" id="913024.SAMN05421741_10853"/>
<evidence type="ECO:0000313" key="7">
    <source>
        <dbReference type="EMBL" id="SFN62000.1"/>
    </source>
</evidence>
<feature type="transmembrane region" description="Helical" evidence="5">
    <location>
        <begin position="89"/>
        <end position="109"/>
    </location>
</feature>
<comment type="subcellular location">
    <subcellularLocation>
        <location evidence="1">Membrane</location>
        <topology evidence="1">Multi-pass membrane protein</topology>
    </subcellularLocation>
</comment>
<dbReference type="OrthoDB" id="1263582at2"/>
<name>A0A1I5AI03_9FLAO</name>
<keyword evidence="3 5" id="KW-1133">Transmembrane helix</keyword>
<evidence type="ECO:0000256" key="2">
    <source>
        <dbReference type="ARBA" id="ARBA00022692"/>
    </source>
</evidence>
<dbReference type="AlphaFoldDB" id="A0A1I5AI03"/>
<evidence type="ECO:0000259" key="6">
    <source>
        <dbReference type="Pfam" id="PF04893"/>
    </source>
</evidence>
<dbReference type="RefSeq" id="WP_091521701.1">
    <property type="nucleotide sequence ID" value="NZ_FOVI01000008.1"/>
</dbReference>
<feature type="transmembrane region" description="Helical" evidence="5">
    <location>
        <begin position="16"/>
        <end position="36"/>
    </location>
</feature>
<feature type="domain" description="Yip1" evidence="6">
    <location>
        <begin position="17"/>
        <end position="185"/>
    </location>
</feature>
<reference evidence="8" key="1">
    <citation type="submission" date="2016-10" db="EMBL/GenBank/DDBJ databases">
        <authorList>
            <person name="Varghese N."/>
            <person name="Submissions S."/>
        </authorList>
    </citation>
    <scope>NUCLEOTIDE SEQUENCE [LARGE SCALE GENOMIC DNA]</scope>
    <source>
        <strain evidence="8">DS-12</strain>
    </source>
</reference>
<organism evidence="7 8">
    <name type="scientific">Paenimyroides ummariense</name>
    <dbReference type="NCBI Taxonomy" id="913024"/>
    <lineage>
        <taxon>Bacteria</taxon>
        <taxon>Pseudomonadati</taxon>
        <taxon>Bacteroidota</taxon>
        <taxon>Flavobacteriia</taxon>
        <taxon>Flavobacteriales</taxon>
        <taxon>Flavobacteriaceae</taxon>
        <taxon>Paenimyroides</taxon>
    </lineage>
</organism>
<evidence type="ECO:0000256" key="1">
    <source>
        <dbReference type="ARBA" id="ARBA00004141"/>
    </source>
</evidence>
<evidence type="ECO:0000256" key="4">
    <source>
        <dbReference type="ARBA" id="ARBA00023136"/>
    </source>
</evidence>
<evidence type="ECO:0000313" key="8">
    <source>
        <dbReference type="Proteomes" id="UP000199036"/>
    </source>
</evidence>
<evidence type="ECO:0000256" key="5">
    <source>
        <dbReference type="SAM" id="Phobius"/>
    </source>
</evidence>
<feature type="transmembrane region" description="Helical" evidence="5">
    <location>
        <begin position="56"/>
        <end position="77"/>
    </location>
</feature>
<feature type="transmembrane region" description="Helical" evidence="5">
    <location>
        <begin position="129"/>
        <end position="157"/>
    </location>
</feature>
<protein>
    <recommendedName>
        <fullName evidence="6">Yip1 domain-containing protein</fullName>
    </recommendedName>
</protein>
<dbReference type="Proteomes" id="UP000199036">
    <property type="component" value="Unassembled WGS sequence"/>
</dbReference>
<feature type="transmembrane region" description="Helical" evidence="5">
    <location>
        <begin position="169"/>
        <end position="187"/>
    </location>
</feature>
<accession>A0A1I5AI03</accession>
<dbReference type="InterPro" id="IPR006977">
    <property type="entry name" value="Yip1_dom"/>
</dbReference>
<dbReference type="Pfam" id="PF04893">
    <property type="entry name" value="Yip1"/>
    <property type="match status" value="1"/>
</dbReference>
<dbReference type="GO" id="GO:0016020">
    <property type="term" value="C:membrane"/>
    <property type="evidence" value="ECO:0007669"/>
    <property type="project" value="UniProtKB-SubCell"/>
</dbReference>
<gene>
    <name evidence="7" type="ORF">SAMN05421741_10853</name>
</gene>
<evidence type="ECO:0000256" key="3">
    <source>
        <dbReference type="ARBA" id="ARBA00022989"/>
    </source>
</evidence>
<sequence length="190" mass="22056">MKKLLNPIEFYNDRKLLIANLIIFLVGTTSAVFLQTTFESPIDMHFSDKIELKLTILGNFISTLSLFLAFFLAGRIINKKTRVIDCLNLSMYFRIPYYILAFINISHFLSDEKTILNIEKNYVFSENQLIEMVLVYSMILFFIGFLIIQGIIIYRSFKTIANAKKTTDYLILVLIILAFIIISTLIIRNL</sequence>
<proteinExistence type="predicted"/>
<keyword evidence="8" id="KW-1185">Reference proteome</keyword>